<dbReference type="Gene3D" id="3.40.525.10">
    <property type="entry name" value="CRAL-TRIO lipid binding domain"/>
    <property type="match status" value="1"/>
</dbReference>
<name>A0AA88UQ27_9ASTE</name>
<dbReference type="Proteomes" id="UP001187471">
    <property type="component" value="Unassembled WGS sequence"/>
</dbReference>
<dbReference type="InterPro" id="IPR001251">
    <property type="entry name" value="CRAL-TRIO_dom"/>
</dbReference>
<dbReference type="Pfam" id="PF00650">
    <property type="entry name" value="CRAL_TRIO"/>
    <property type="match status" value="1"/>
</dbReference>
<dbReference type="InterPro" id="IPR036865">
    <property type="entry name" value="CRAL-TRIO_dom_sf"/>
</dbReference>
<gene>
    <name evidence="2" type="ORF">RJ640_005177</name>
</gene>
<dbReference type="PANTHER" id="PTHR47556:SF1">
    <property type="entry name" value="SEC14P-LIKE PHOSPHATIDYLINOSITOL TRANSFER FAMILY PROTEIN"/>
    <property type="match status" value="1"/>
</dbReference>
<comment type="caution">
    <text evidence="2">The sequence shown here is derived from an EMBL/GenBank/DDBJ whole genome shotgun (WGS) entry which is preliminary data.</text>
</comment>
<dbReference type="AlphaFoldDB" id="A0AA88UQ27"/>
<evidence type="ECO:0000313" key="2">
    <source>
        <dbReference type="EMBL" id="KAK2993209.1"/>
    </source>
</evidence>
<evidence type="ECO:0000259" key="1">
    <source>
        <dbReference type="PROSITE" id="PS50191"/>
    </source>
</evidence>
<evidence type="ECO:0000313" key="3">
    <source>
        <dbReference type="Proteomes" id="UP001187471"/>
    </source>
</evidence>
<reference evidence="2" key="1">
    <citation type="submission" date="2022-12" db="EMBL/GenBank/DDBJ databases">
        <title>Draft genome assemblies for two species of Escallonia (Escalloniales).</title>
        <authorList>
            <person name="Chanderbali A."/>
            <person name="Dervinis C."/>
            <person name="Anghel I."/>
            <person name="Soltis D."/>
            <person name="Soltis P."/>
            <person name="Zapata F."/>
        </authorList>
    </citation>
    <scope>NUCLEOTIDE SEQUENCE</scope>
    <source>
        <strain evidence="2">UCBG92.1500</strain>
        <tissue evidence="2">Leaf</tissue>
    </source>
</reference>
<dbReference type="SUPFAM" id="SSF52087">
    <property type="entry name" value="CRAL/TRIO domain"/>
    <property type="match status" value="1"/>
</dbReference>
<dbReference type="PANTHER" id="PTHR47556">
    <property type="entry name" value="SEC14P-LIKE PHOSPHATIDYLINOSITOL TRANSFER FAMILY PROTEIN"/>
    <property type="match status" value="1"/>
</dbReference>
<dbReference type="PROSITE" id="PS50191">
    <property type="entry name" value="CRAL_TRIO"/>
    <property type="match status" value="1"/>
</dbReference>
<dbReference type="EMBL" id="JAVXUO010000337">
    <property type="protein sequence ID" value="KAK2993209.1"/>
    <property type="molecule type" value="Genomic_DNA"/>
</dbReference>
<protein>
    <recommendedName>
        <fullName evidence="1">CRAL-TRIO domain-containing protein</fullName>
    </recommendedName>
</protein>
<organism evidence="2 3">
    <name type="scientific">Escallonia rubra</name>
    <dbReference type="NCBI Taxonomy" id="112253"/>
    <lineage>
        <taxon>Eukaryota</taxon>
        <taxon>Viridiplantae</taxon>
        <taxon>Streptophyta</taxon>
        <taxon>Embryophyta</taxon>
        <taxon>Tracheophyta</taxon>
        <taxon>Spermatophyta</taxon>
        <taxon>Magnoliopsida</taxon>
        <taxon>eudicotyledons</taxon>
        <taxon>Gunneridae</taxon>
        <taxon>Pentapetalae</taxon>
        <taxon>asterids</taxon>
        <taxon>campanulids</taxon>
        <taxon>Escalloniales</taxon>
        <taxon>Escalloniaceae</taxon>
        <taxon>Escallonia</taxon>
    </lineage>
</organism>
<feature type="domain" description="CRAL-TRIO" evidence="1">
    <location>
        <begin position="1"/>
        <end position="93"/>
    </location>
</feature>
<proteinExistence type="predicted"/>
<accession>A0AA88UQ27</accession>
<keyword evidence="3" id="KW-1185">Reference proteome</keyword>
<sequence length="93" mass="10887">MEKVGYDKEDKLLEYLQRPFDVFYSYYPRRLGQVLFVEAPFVFQPIWQLVKPLLTSYASLAWSAVAGLRMARFIPNLEEGVIIRKAIDEVGER</sequence>